<dbReference type="InterPro" id="IPR040132">
    <property type="entry name" value="Tex1/THOC3"/>
</dbReference>
<sequence>MKIINICWSPDGRTTAVCNKDDLITFIDVRSHRSNAEEQFKFEVNEISWNNDWDLFFLTSGQGSIDLLSYPGLKLQYTLNAHPANFICIEFDPKRKTLPLVVRTPVQLLCLIDNGMDACRYHQTYGMWDQAV</sequence>
<dbReference type="Gene3D" id="2.130.10.10">
    <property type="entry name" value="YVTN repeat-like/Quinoprotein amine dehydrogenase"/>
    <property type="match status" value="1"/>
</dbReference>
<dbReference type="InterPro" id="IPR015943">
    <property type="entry name" value="WD40/YVTN_repeat-like_dom_sf"/>
</dbReference>
<dbReference type="PANTHER" id="PTHR22839">
    <property type="entry name" value="THO COMPLEX SUBUNIT 3 THO3"/>
    <property type="match status" value="1"/>
</dbReference>
<organism evidence="3">
    <name type="scientific">Magallana gigas</name>
    <name type="common">Pacific oyster</name>
    <name type="synonym">Crassostrea gigas</name>
    <dbReference type="NCBI Taxonomy" id="29159"/>
    <lineage>
        <taxon>Eukaryota</taxon>
        <taxon>Metazoa</taxon>
        <taxon>Spiralia</taxon>
        <taxon>Lophotrochozoa</taxon>
        <taxon>Mollusca</taxon>
        <taxon>Bivalvia</taxon>
        <taxon>Autobranchia</taxon>
        <taxon>Pteriomorphia</taxon>
        <taxon>Ostreida</taxon>
        <taxon>Ostreoidea</taxon>
        <taxon>Ostreidae</taxon>
        <taxon>Magallana</taxon>
    </lineage>
</organism>
<dbReference type="HOGENOM" id="CLU_1919072_0_0_1"/>
<gene>
    <name evidence="3" type="ORF">CGI_10000296</name>
</gene>
<reference evidence="3" key="1">
    <citation type="journal article" date="2012" name="Nature">
        <title>The oyster genome reveals stress adaptation and complexity of shell formation.</title>
        <authorList>
            <person name="Zhang G."/>
            <person name="Fang X."/>
            <person name="Guo X."/>
            <person name="Li L."/>
            <person name="Luo R."/>
            <person name="Xu F."/>
            <person name="Yang P."/>
            <person name="Zhang L."/>
            <person name="Wang X."/>
            <person name="Qi H."/>
            <person name="Xiong Z."/>
            <person name="Que H."/>
            <person name="Xie Y."/>
            <person name="Holland P.W."/>
            <person name="Paps J."/>
            <person name="Zhu Y."/>
            <person name="Wu F."/>
            <person name="Chen Y."/>
            <person name="Wang J."/>
            <person name="Peng C."/>
            <person name="Meng J."/>
            <person name="Yang L."/>
            <person name="Liu J."/>
            <person name="Wen B."/>
            <person name="Zhang N."/>
            <person name="Huang Z."/>
            <person name="Zhu Q."/>
            <person name="Feng Y."/>
            <person name="Mount A."/>
            <person name="Hedgecock D."/>
            <person name="Xu Z."/>
            <person name="Liu Y."/>
            <person name="Domazet-Loso T."/>
            <person name="Du Y."/>
            <person name="Sun X."/>
            <person name="Zhang S."/>
            <person name="Liu B."/>
            <person name="Cheng P."/>
            <person name="Jiang X."/>
            <person name="Li J."/>
            <person name="Fan D."/>
            <person name="Wang W."/>
            <person name="Fu W."/>
            <person name="Wang T."/>
            <person name="Wang B."/>
            <person name="Zhang J."/>
            <person name="Peng Z."/>
            <person name="Li Y."/>
            <person name="Li N."/>
            <person name="Wang J."/>
            <person name="Chen M."/>
            <person name="He Y."/>
            <person name="Tan F."/>
            <person name="Song X."/>
            <person name="Zheng Q."/>
            <person name="Huang R."/>
            <person name="Yang H."/>
            <person name="Du X."/>
            <person name="Chen L."/>
            <person name="Yang M."/>
            <person name="Gaffney P.M."/>
            <person name="Wang S."/>
            <person name="Luo L."/>
            <person name="She Z."/>
            <person name="Ming Y."/>
            <person name="Huang W."/>
            <person name="Zhang S."/>
            <person name="Huang B."/>
            <person name="Zhang Y."/>
            <person name="Qu T."/>
            <person name="Ni P."/>
            <person name="Miao G."/>
            <person name="Wang J."/>
            <person name="Wang Q."/>
            <person name="Steinberg C.E."/>
            <person name="Wang H."/>
            <person name="Li N."/>
            <person name="Qian L."/>
            <person name="Zhang G."/>
            <person name="Li Y."/>
            <person name="Yang H."/>
            <person name="Liu X."/>
            <person name="Wang J."/>
            <person name="Yin Y."/>
            <person name="Wang J."/>
        </authorList>
    </citation>
    <scope>NUCLEOTIDE SEQUENCE [LARGE SCALE GENOMIC DNA]</scope>
    <source>
        <strain evidence="3">05x7-T-G4-1.051#20</strain>
    </source>
</reference>
<dbReference type="GO" id="GO:0006406">
    <property type="term" value="P:mRNA export from nucleus"/>
    <property type="evidence" value="ECO:0007669"/>
    <property type="project" value="InterPro"/>
</dbReference>
<dbReference type="EMBL" id="JH822070">
    <property type="protein sequence ID" value="EKC17726.1"/>
    <property type="molecule type" value="Genomic_DNA"/>
</dbReference>
<keyword evidence="1" id="KW-0853">WD repeat</keyword>
<protein>
    <submittedName>
        <fullName evidence="3">THO complex subunit 3</fullName>
    </submittedName>
</protein>
<keyword evidence="2" id="KW-0677">Repeat</keyword>
<proteinExistence type="predicted"/>
<evidence type="ECO:0000313" key="3">
    <source>
        <dbReference type="EMBL" id="EKC17726.1"/>
    </source>
</evidence>
<name>K1Q8Q0_MAGGI</name>
<dbReference type="SUPFAM" id="SSF117289">
    <property type="entry name" value="Nucleoporin domain"/>
    <property type="match status" value="1"/>
</dbReference>
<dbReference type="GO" id="GO:0000445">
    <property type="term" value="C:THO complex part of transcription export complex"/>
    <property type="evidence" value="ECO:0007669"/>
    <property type="project" value="TreeGrafter"/>
</dbReference>
<evidence type="ECO:0000256" key="1">
    <source>
        <dbReference type="ARBA" id="ARBA00022574"/>
    </source>
</evidence>
<accession>K1Q8Q0</accession>
<evidence type="ECO:0000256" key="2">
    <source>
        <dbReference type="ARBA" id="ARBA00022737"/>
    </source>
</evidence>
<dbReference type="AlphaFoldDB" id="K1Q8Q0"/>
<dbReference type="PANTHER" id="PTHR22839:SF0">
    <property type="entry name" value="THO COMPLEX SUBUNIT 3"/>
    <property type="match status" value="1"/>
</dbReference>
<dbReference type="InParanoid" id="K1Q8Q0"/>